<keyword evidence="2" id="KW-0067">ATP-binding</keyword>
<organism evidence="3 4">
    <name type="scientific">Methylorubrum salsuginis</name>
    <dbReference type="NCBI Taxonomy" id="414703"/>
    <lineage>
        <taxon>Bacteria</taxon>
        <taxon>Pseudomonadati</taxon>
        <taxon>Pseudomonadota</taxon>
        <taxon>Alphaproteobacteria</taxon>
        <taxon>Hyphomicrobiales</taxon>
        <taxon>Methylobacteriaceae</taxon>
        <taxon>Methylorubrum</taxon>
    </lineage>
</organism>
<dbReference type="InterPro" id="IPR005338">
    <property type="entry name" value="Anhydro_N_Ac-Mur_kinase"/>
</dbReference>
<sequence>MTMRRAIGLMSGTSLDGIDVALIESDGKAIRVTRSDNDRVAALGPTAYRGYSDEERALLTRALRDAESVSARTDRPGCLPEAEAFLTRAHAEAVEALLAENGLTPADIAVVGFHGQTVMHRPQERLTVQIGDGAALARRLRIPVVADLRAEDVARGGQGAPLVPVFHRALAEAAGYAGPLAVLNIGGVANVTLIDAEGGLLAFDTGPGNAPVNDWMMEREGVPFDRDGSTAARGAVDEALVAWLLQHPYFKKTPPKSLDRHWFSYRLAGHLSTADGAATLTAFAARAIQASLDHAAARPTRWIVAGGGVKNRTLMAMLQSLLEAEIVNADDLGWSADFLEAQAFAYLALRSIEGLPLTFPSTTGVSAPAPGGVLHHP</sequence>
<dbReference type="Gene3D" id="3.30.420.40">
    <property type="match status" value="2"/>
</dbReference>
<dbReference type="GO" id="GO:0097175">
    <property type="term" value="P:1,6-anhydro-N-acetyl-beta-muramic acid catabolic process"/>
    <property type="evidence" value="ECO:0007669"/>
    <property type="project" value="UniProtKB-UniRule"/>
</dbReference>
<dbReference type="GO" id="GO:0016773">
    <property type="term" value="F:phosphotransferase activity, alcohol group as acceptor"/>
    <property type="evidence" value="ECO:0007669"/>
    <property type="project" value="UniProtKB-UniRule"/>
</dbReference>
<comment type="pathway">
    <text evidence="2">Amino-sugar metabolism; 1,6-anhydro-N-acetylmuramate degradation.</text>
</comment>
<evidence type="ECO:0000256" key="1">
    <source>
        <dbReference type="ARBA" id="ARBA00023277"/>
    </source>
</evidence>
<dbReference type="Proteomes" id="UP000198804">
    <property type="component" value="Unassembled WGS sequence"/>
</dbReference>
<dbReference type="HAMAP" id="MF_01270">
    <property type="entry name" value="AnhMurNAc_kinase"/>
    <property type="match status" value="1"/>
</dbReference>
<dbReference type="EC" id="2.7.1.170" evidence="2"/>
<keyword evidence="2" id="KW-0547">Nucleotide-binding</keyword>
<protein>
    <recommendedName>
        <fullName evidence="2">Anhydro-N-acetylmuramic acid kinase</fullName>
        <ecNumber evidence="2">2.7.1.170</ecNumber>
    </recommendedName>
    <alternativeName>
        <fullName evidence="2">AnhMurNAc kinase</fullName>
    </alternativeName>
</protein>
<dbReference type="STRING" id="414703.SAMN04488125_11131"/>
<dbReference type="GO" id="GO:0005524">
    <property type="term" value="F:ATP binding"/>
    <property type="evidence" value="ECO:0007669"/>
    <property type="project" value="UniProtKB-UniRule"/>
</dbReference>
<dbReference type="NCBIfam" id="NF007141">
    <property type="entry name" value="PRK09585.1-5"/>
    <property type="match status" value="1"/>
</dbReference>
<evidence type="ECO:0000313" key="4">
    <source>
        <dbReference type="Proteomes" id="UP000198804"/>
    </source>
</evidence>
<dbReference type="GO" id="GO:0016301">
    <property type="term" value="F:kinase activity"/>
    <property type="evidence" value="ECO:0007669"/>
    <property type="project" value="UniProtKB-KW"/>
</dbReference>
<proteinExistence type="inferred from homology"/>
<comment type="similarity">
    <text evidence="2">Belongs to the anhydro-N-acetylmuramic acid kinase family.</text>
</comment>
<dbReference type="OrthoDB" id="9763949at2"/>
<gene>
    <name evidence="2" type="primary">anmK</name>
    <name evidence="3" type="ORF">SAMN04488125_11131</name>
</gene>
<keyword evidence="1 2" id="KW-0119">Carbohydrate metabolism</keyword>
<dbReference type="PANTHER" id="PTHR30605:SF0">
    <property type="entry name" value="ANHYDRO-N-ACETYLMURAMIC ACID KINASE"/>
    <property type="match status" value="1"/>
</dbReference>
<dbReference type="RefSeq" id="WP_091947256.1">
    <property type="nucleotide sequence ID" value="NZ_FOSV01000011.1"/>
</dbReference>
<dbReference type="EMBL" id="FOSV01000011">
    <property type="protein sequence ID" value="SFL23399.1"/>
    <property type="molecule type" value="Genomic_DNA"/>
</dbReference>
<dbReference type="InterPro" id="IPR043129">
    <property type="entry name" value="ATPase_NBD"/>
</dbReference>
<dbReference type="AlphaFoldDB" id="A0A1I4G0Y8"/>
<name>A0A1I4G0Y8_9HYPH</name>
<reference evidence="4" key="1">
    <citation type="submission" date="2016-10" db="EMBL/GenBank/DDBJ databases">
        <authorList>
            <person name="Varghese N."/>
            <person name="Submissions S."/>
        </authorList>
    </citation>
    <scope>NUCLEOTIDE SEQUENCE [LARGE SCALE GENOMIC DNA]</scope>
    <source>
        <strain evidence="4">CGMCC 1.6474</strain>
    </source>
</reference>
<dbReference type="GO" id="GO:0009254">
    <property type="term" value="P:peptidoglycan turnover"/>
    <property type="evidence" value="ECO:0007669"/>
    <property type="project" value="UniProtKB-UniRule"/>
</dbReference>
<keyword evidence="2 3" id="KW-0418">Kinase</keyword>
<keyword evidence="2" id="KW-0808">Transferase</keyword>
<dbReference type="Pfam" id="PF03702">
    <property type="entry name" value="AnmK"/>
    <property type="match status" value="1"/>
</dbReference>
<comment type="function">
    <text evidence="2">Catalyzes the specific phosphorylation of 1,6-anhydro-N-acetylmuramic acid (anhMurNAc) with the simultaneous cleavage of the 1,6-anhydro ring, generating MurNAc-6-P. Is required for the utilization of anhMurNAc either imported from the medium or derived from its own cell wall murein, and thus plays a role in cell wall recycling.</text>
</comment>
<dbReference type="SUPFAM" id="SSF53067">
    <property type="entry name" value="Actin-like ATPase domain"/>
    <property type="match status" value="1"/>
</dbReference>
<keyword evidence="4" id="KW-1185">Reference proteome</keyword>
<dbReference type="UniPathway" id="UPA00544"/>
<dbReference type="GO" id="GO:0006040">
    <property type="term" value="P:amino sugar metabolic process"/>
    <property type="evidence" value="ECO:0007669"/>
    <property type="project" value="InterPro"/>
</dbReference>
<dbReference type="PANTHER" id="PTHR30605">
    <property type="entry name" value="ANHYDRO-N-ACETYLMURAMIC ACID KINASE"/>
    <property type="match status" value="1"/>
</dbReference>
<evidence type="ECO:0000256" key="2">
    <source>
        <dbReference type="HAMAP-Rule" id="MF_01270"/>
    </source>
</evidence>
<dbReference type="UniPathway" id="UPA00343"/>
<comment type="catalytic activity">
    <reaction evidence="2">
        <text>1,6-anhydro-N-acetyl-beta-muramate + ATP + H2O = N-acetyl-D-muramate 6-phosphate + ADP + H(+)</text>
        <dbReference type="Rhea" id="RHEA:24952"/>
        <dbReference type="ChEBI" id="CHEBI:15377"/>
        <dbReference type="ChEBI" id="CHEBI:15378"/>
        <dbReference type="ChEBI" id="CHEBI:30616"/>
        <dbReference type="ChEBI" id="CHEBI:58690"/>
        <dbReference type="ChEBI" id="CHEBI:58722"/>
        <dbReference type="ChEBI" id="CHEBI:456216"/>
        <dbReference type="EC" id="2.7.1.170"/>
    </reaction>
</comment>
<feature type="binding site" evidence="2">
    <location>
        <begin position="12"/>
        <end position="19"/>
    </location>
    <ligand>
        <name>ATP</name>
        <dbReference type="ChEBI" id="CHEBI:30616"/>
    </ligand>
</feature>
<accession>A0A1I4G0Y8</accession>
<comment type="pathway">
    <text evidence="2">Cell wall biogenesis; peptidoglycan recycling.</text>
</comment>
<evidence type="ECO:0000313" key="3">
    <source>
        <dbReference type="EMBL" id="SFL23399.1"/>
    </source>
</evidence>